<comment type="caution">
    <text evidence="2">The sequence shown here is derived from an EMBL/GenBank/DDBJ whole genome shotgun (WGS) entry which is preliminary data.</text>
</comment>
<sequence length="109" mass="12765">MRSRLAGKNVLTLKQFALRTEVLTLFKCLLRTVKGTIFIFITSYTSLIPILNIVMEPDDRAFASDWIRQDFKRHINESDEMKIRMLLSQGRAELRKLETNLMLTNKLHP</sequence>
<dbReference type="InterPro" id="IPR008011">
    <property type="entry name" value="Complex1_LYR_dom"/>
</dbReference>
<gene>
    <name evidence="2" type="ORF">SmJEL517_g05184</name>
</gene>
<dbReference type="Pfam" id="PF05347">
    <property type="entry name" value="Complex1_LYR"/>
    <property type="match status" value="1"/>
</dbReference>
<reference evidence="2 3" key="1">
    <citation type="journal article" date="2019" name="Sci. Rep.">
        <title>Comparative genomics of chytrid fungi reveal insights into the obligate biotrophic and pathogenic lifestyle of Synchytrium endobioticum.</title>
        <authorList>
            <person name="van de Vossenberg B.T.L.H."/>
            <person name="Warris S."/>
            <person name="Nguyen H.D.T."/>
            <person name="van Gent-Pelzer M.P.E."/>
            <person name="Joly D.L."/>
            <person name="van de Geest H.C."/>
            <person name="Bonants P.J.M."/>
            <person name="Smith D.S."/>
            <person name="Levesque C.A."/>
            <person name="van der Lee T.A.J."/>
        </authorList>
    </citation>
    <scope>NUCLEOTIDE SEQUENCE [LARGE SCALE GENOMIC DNA]</scope>
    <source>
        <strain evidence="2 3">JEL517</strain>
    </source>
</reference>
<dbReference type="AlphaFoldDB" id="A0A507BMQ4"/>
<dbReference type="OrthoDB" id="74240at2759"/>
<feature type="domain" description="Complex 1 LYR protein" evidence="1">
    <location>
        <begin position="59"/>
        <end position="95"/>
    </location>
</feature>
<accession>A0A507BMQ4</accession>
<dbReference type="Proteomes" id="UP000319731">
    <property type="component" value="Unassembled WGS sequence"/>
</dbReference>
<dbReference type="STRING" id="1806994.A0A507BMQ4"/>
<keyword evidence="3" id="KW-1185">Reference proteome</keyword>
<dbReference type="RefSeq" id="XP_031022901.1">
    <property type="nucleotide sequence ID" value="XM_031171111.1"/>
</dbReference>
<protein>
    <recommendedName>
        <fullName evidence="1">Complex 1 LYR protein domain-containing protein</fullName>
    </recommendedName>
</protein>
<dbReference type="GeneID" id="42006408"/>
<evidence type="ECO:0000313" key="3">
    <source>
        <dbReference type="Proteomes" id="UP000319731"/>
    </source>
</evidence>
<name>A0A507BMQ4_9FUNG</name>
<dbReference type="EMBL" id="QEAO01000044">
    <property type="protein sequence ID" value="TPX31480.1"/>
    <property type="molecule type" value="Genomic_DNA"/>
</dbReference>
<evidence type="ECO:0000313" key="2">
    <source>
        <dbReference type="EMBL" id="TPX31480.1"/>
    </source>
</evidence>
<organism evidence="2 3">
    <name type="scientific">Synchytrium microbalum</name>
    <dbReference type="NCBI Taxonomy" id="1806994"/>
    <lineage>
        <taxon>Eukaryota</taxon>
        <taxon>Fungi</taxon>
        <taxon>Fungi incertae sedis</taxon>
        <taxon>Chytridiomycota</taxon>
        <taxon>Chytridiomycota incertae sedis</taxon>
        <taxon>Chytridiomycetes</taxon>
        <taxon>Synchytriales</taxon>
        <taxon>Synchytriaceae</taxon>
        <taxon>Synchytrium</taxon>
    </lineage>
</organism>
<evidence type="ECO:0000259" key="1">
    <source>
        <dbReference type="Pfam" id="PF05347"/>
    </source>
</evidence>
<proteinExistence type="predicted"/>